<organism evidence="5 6">
    <name type="scientific">Pseudozyma flocculosa PF-1</name>
    <dbReference type="NCBI Taxonomy" id="1277687"/>
    <lineage>
        <taxon>Eukaryota</taxon>
        <taxon>Fungi</taxon>
        <taxon>Dikarya</taxon>
        <taxon>Basidiomycota</taxon>
        <taxon>Ustilaginomycotina</taxon>
        <taxon>Ustilaginomycetes</taxon>
        <taxon>Ustilaginales</taxon>
        <taxon>Ustilaginaceae</taxon>
        <taxon>Pseudozyma</taxon>
    </lineage>
</organism>
<dbReference type="AlphaFoldDB" id="A0A061H2D8"/>
<evidence type="ECO:0000256" key="2">
    <source>
        <dbReference type="ARBA" id="ARBA00018534"/>
    </source>
</evidence>
<evidence type="ECO:0000256" key="1">
    <source>
        <dbReference type="ARBA" id="ARBA00010545"/>
    </source>
</evidence>
<dbReference type="PANTHER" id="PTHR38425">
    <property type="entry name" value="LONG CHRONOLOGICAL LIFESPAN PROTEIN 2"/>
    <property type="match status" value="1"/>
</dbReference>
<dbReference type="RefSeq" id="XP_007881254.1">
    <property type="nucleotide sequence ID" value="XM_007883063.1"/>
</dbReference>
<name>A0A061H2D8_9BASI</name>
<accession>A0A061H2D8</accession>
<evidence type="ECO:0000256" key="3">
    <source>
        <dbReference type="ARBA" id="ARBA00022729"/>
    </source>
</evidence>
<evidence type="ECO:0000313" key="6">
    <source>
        <dbReference type="Proteomes" id="UP000053664"/>
    </source>
</evidence>
<dbReference type="KEGG" id="pfp:PFL1_05527"/>
<evidence type="ECO:0000256" key="4">
    <source>
        <dbReference type="SAM" id="SignalP"/>
    </source>
</evidence>
<dbReference type="eggNOG" id="ENOG502S416">
    <property type="taxonomic scope" value="Eukaryota"/>
</dbReference>
<dbReference type="HOGENOM" id="CLU_142363_2_0_1"/>
<comment type="similarity">
    <text evidence="1">Belongs to the LCL2 family.</text>
</comment>
<feature type="chain" id="PRO_5001599384" description="Long chronological lifespan protein 2" evidence="4">
    <location>
        <begin position="38"/>
        <end position="166"/>
    </location>
</feature>
<protein>
    <recommendedName>
        <fullName evidence="2">Long chronological lifespan protein 2</fullName>
    </recommendedName>
</protein>
<dbReference type="GO" id="GO:0036503">
    <property type="term" value="P:ERAD pathway"/>
    <property type="evidence" value="ECO:0007669"/>
    <property type="project" value="TreeGrafter"/>
</dbReference>
<dbReference type="PANTHER" id="PTHR38425:SF1">
    <property type="entry name" value="LONG CHRONOLOGICAL LIFESPAN PROTEIN 2"/>
    <property type="match status" value="1"/>
</dbReference>
<evidence type="ECO:0000313" key="5">
    <source>
        <dbReference type="EMBL" id="EPQ26892.1"/>
    </source>
</evidence>
<gene>
    <name evidence="5" type="ORF">PFL1_05527</name>
</gene>
<dbReference type="OrthoDB" id="2234316at2759"/>
<dbReference type="GeneID" id="19319617"/>
<proteinExistence type="inferred from homology"/>
<sequence>MVLPPSIAARRPTTRRQFLLPAYLLVLLALAAQAVHAQIFQNFFGGHNGGGAGGGGMFGGHAREQEPPPSGDARWFHERVNAGKSRSIRWSLSLQQPSHCPCPFPQQIRCSYRDTDSAAVERSDRAGGSFDGVDAQLDLGGTFCVTATDCEEVQWLLDGGGVRSSA</sequence>
<dbReference type="InterPro" id="IPR034543">
    <property type="entry name" value="LCL2"/>
</dbReference>
<feature type="signal peptide" evidence="4">
    <location>
        <begin position="1"/>
        <end position="37"/>
    </location>
</feature>
<reference evidence="5 6" key="1">
    <citation type="journal article" date="2013" name="Plant Cell">
        <title>The transition from a phytopathogenic smut ancestor to an anamorphic biocontrol agent deciphered by comparative whole-genome analysis.</title>
        <authorList>
            <person name="Lefebvre F."/>
            <person name="Joly D.L."/>
            <person name="Labbe C."/>
            <person name="Teichmann B."/>
            <person name="Linning R."/>
            <person name="Belzile F."/>
            <person name="Bakkeren G."/>
            <person name="Belanger R.R."/>
        </authorList>
    </citation>
    <scope>NUCLEOTIDE SEQUENCE [LARGE SCALE GENOMIC DNA]</scope>
    <source>
        <strain evidence="5 6">PF-1</strain>
    </source>
</reference>
<dbReference type="Proteomes" id="UP000053664">
    <property type="component" value="Unassembled WGS sequence"/>
</dbReference>
<dbReference type="EMBL" id="KE361642">
    <property type="protein sequence ID" value="EPQ26892.1"/>
    <property type="molecule type" value="Genomic_DNA"/>
</dbReference>
<keyword evidence="3 4" id="KW-0732">Signal</keyword>